<protein>
    <submittedName>
        <fullName evidence="7">ABC transporter permease</fullName>
    </submittedName>
</protein>
<keyword evidence="8" id="KW-1185">Reference proteome</keyword>
<keyword evidence="4 6" id="KW-1133">Transmembrane helix</keyword>
<name>A0ABT3QPD2_9HYPH</name>
<evidence type="ECO:0000256" key="3">
    <source>
        <dbReference type="ARBA" id="ARBA00022692"/>
    </source>
</evidence>
<keyword evidence="3 6" id="KW-0812">Transmembrane</keyword>
<feature type="transmembrane region" description="Helical" evidence="6">
    <location>
        <begin position="69"/>
        <end position="87"/>
    </location>
</feature>
<feature type="transmembrane region" description="Helical" evidence="6">
    <location>
        <begin position="161"/>
        <end position="183"/>
    </location>
</feature>
<dbReference type="Pfam" id="PF02653">
    <property type="entry name" value="BPD_transp_2"/>
    <property type="match status" value="1"/>
</dbReference>
<dbReference type="EMBL" id="JAPHAV010000005">
    <property type="protein sequence ID" value="MCX2697474.1"/>
    <property type="molecule type" value="Genomic_DNA"/>
</dbReference>
<gene>
    <name evidence="7" type="ORF">OPR82_11960</name>
</gene>
<keyword evidence="5 6" id="KW-0472">Membrane</keyword>
<feature type="transmembrane region" description="Helical" evidence="6">
    <location>
        <begin position="94"/>
        <end position="114"/>
    </location>
</feature>
<keyword evidence="2" id="KW-1003">Cell membrane</keyword>
<dbReference type="Proteomes" id="UP001301216">
    <property type="component" value="Unassembled WGS sequence"/>
</dbReference>
<comment type="caution">
    <text evidence="7">The sequence shown here is derived from an EMBL/GenBank/DDBJ whole genome shotgun (WGS) entry which is preliminary data.</text>
</comment>
<dbReference type="RefSeq" id="WP_265985025.1">
    <property type="nucleotide sequence ID" value="NZ_JAPHAV010000005.1"/>
</dbReference>
<feature type="transmembrane region" description="Helical" evidence="6">
    <location>
        <begin position="43"/>
        <end position="63"/>
    </location>
</feature>
<comment type="subcellular location">
    <subcellularLocation>
        <location evidence="1">Cell membrane</location>
        <topology evidence="1">Multi-pass membrane protein</topology>
    </subcellularLocation>
</comment>
<accession>A0ABT3QPD2</accession>
<dbReference type="PANTHER" id="PTHR32196">
    <property type="entry name" value="ABC TRANSPORTER PERMEASE PROTEIN YPHD-RELATED-RELATED"/>
    <property type="match status" value="1"/>
</dbReference>
<proteinExistence type="predicted"/>
<reference evidence="7 8" key="1">
    <citation type="submission" date="2022-11" db="EMBL/GenBank/DDBJ databases">
        <title>Brucella sp. YY2X, whole genome shotgun sequencing project.</title>
        <authorList>
            <person name="Yang Y."/>
        </authorList>
    </citation>
    <scope>NUCLEOTIDE SEQUENCE [LARGE SCALE GENOMIC DNA]</scope>
    <source>
        <strain evidence="7 8">YY2X</strain>
    </source>
</reference>
<feature type="transmembrane region" description="Helical" evidence="6">
    <location>
        <begin position="292"/>
        <end position="311"/>
    </location>
</feature>
<feature type="transmembrane region" description="Helical" evidence="6">
    <location>
        <begin position="247"/>
        <end position="280"/>
    </location>
</feature>
<evidence type="ECO:0000313" key="8">
    <source>
        <dbReference type="Proteomes" id="UP001301216"/>
    </source>
</evidence>
<feature type="transmembrane region" description="Helical" evidence="6">
    <location>
        <begin position="120"/>
        <end position="140"/>
    </location>
</feature>
<evidence type="ECO:0000256" key="5">
    <source>
        <dbReference type="ARBA" id="ARBA00023136"/>
    </source>
</evidence>
<evidence type="ECO:0000313" key="7">
    <source>
        <dbReference type="EMBL" id="MCX2697474.1"/>
    </source>
</evidence>
<sequence>MQTNPFSNLIRTPLAGVFVALLVIFALSATLSPYFLTPYNLSVVARGLAFVGLITIAQSMLMVLGELDLSLGVIGGLCGVVSGILMVRMGFEPYSAMLLAILLGLCLGLFNGFLVTFLRLHSLVLTIGTAGIFGGANLVLTRGVAITGIPRDVQYLGRGDLFGIPVPFIIMFVALLIATFVMLKTPFGRYMYAIGNNRDGARMLGIRVDRVRLMVFGAAGAIAGLAGVLMVARLGTAQPSIGDSWVLAPIAASVIGGVATTGGIGSPIGAIFGAGIIAIIENIIVLFGVSPYWQGIVSGAIVVLAISFDAISRRYLRRDAH</sequence>
<evidence type="ECO:0000256" key="4">
    <source>
        <dbReference type="ARBA" id="ARBA00022989"/>
    </source>
</evidence>
<evidence type="ECO:0000256" key="2">
    <source>
        <dbReference type="ARBA" id="ARBA00022475"/>
    </source>
</evidence>
<feature type="transmembrane region" description="Helical" evidence="6">
    <location>
        <begin position="213"/>
        <end position="235"/>
    </location>
</feature>
<evidence type="ECO:0000256" key="1">
    <source>
        <dbReference type="ARBA" id="ARBA00004651"/>
    </source>
</evidence>
<evidence type="ECO:0000256" key="6">
    <source>
        <dbReference type="SAM" id="Phobius"/>
    </source>
</evidence>
<organism evidence="7 8">
    <name type="scientific">Ochrobactrum chromiisoli</name>
    <dbReference type="NCBI Taxonomy" id="2993941"/>
    <lineage>
        <taxon>Bacteria</taxon>
        <taxon>Pseudomonadati</taxon>
        <taxon>Pseudomonadota</taxon>
        <taxon>Alphaproteobacteria</taxon>
        <taxon>Hyphomicrobiales</taxon>
        <taxon>Brucellaceae</taxon>
        <taxon>Brucella/Ochrobactrum group</taxon>
        <taxon>Ochrobactrum</taxon>
    </lineage>
</organism>
<dbReference type="CDD" id="cd06579">
    <property type="entry name" value="TM_PBP1_transp_AraH_like"/>
    <property type="match status" value="1"/>
</dbReference>
<feature type="transmembrane region" description="Helical" evidence="6">
    <location>
        <begin position="14"/>
        <end position="36"/>
    </location>
</feature>
<dbReference type="InterPro" id="IPR001851">
    <property type="entry name" value="ABC_transp_permease"/>
</dbReference>
<dbReference type="PANTHER" id="PTHR32196:SF72">
    <property type="entry name" value="RIBOSE IMPORT PERMEASE PROTEIN RBSC"/>
    <property type="match status" value="1"/>
</dbReference>